<dbReference type="EC" id="3.5.1.28" evidence="2"/>
<evidence type="ECO:0000256" key="2">
    <source>
        <dbReference type="ARBA" id="ARBA00011901"/>
    </source>
</evidence>
<dbReference type="EMBL" id="AEWJ01000038">
    <property type="protein sequence ID" value="EGD58938.1"/>
    <property type="molecule type" value="Genomic_DNA"/>
</dbReference>
<keyword evidence="3" id="KW-0378">Hydrolase</keyword>
<evidence type="ECO:0000256" key="4">
    <source>
        <dbReference type="SAM" id="Phobius"/>
    </source>
</evidence>
<proteinExistence type="predicted"/>
<sequence length="313" mass="33314">MSDSGNSICLAEAERESRAGGARLRVLLVVAGFLVPLLCLVLFMRAEIASRLARPVYVVRIALPDGTRAIGLPRIEGPADASRPLVVIDAGHGGHDPGASGPDGIHEKVVTLALARAVRDALLADGRVRVAMTRDDDRFLALQERSGIAGRLHADLFLSIHADAADSPDAAGATVYTLSNKGSDALADALAARENKVDTVNGVSLDGKGGAVSDFLVDLSRQHMRDTSRAFGELVEREGQGHFRFRDPPLREAAFVVLKSLDLPSALLEAGYVSNPEDARAMTTRTWREGFGHAVAQAVEIFLARQESRAGVQ</sequence>
<keyword evidence="4" id="KW-1133">Transmembrane helix</keyword>
<comment type="catalytic activity">
    <reaction evidence="1">
        <text>Hydrolyzes the link between N-acetylmuramoyl residues and L-amino acid residues in certain cell-wall glycopeptides.</text>
        <dbReference type="EC" id="3.5.1.28"/>
    </reaction>
</comment>
<feature type="transmembrane region" description="Helical" evidence="4">
    <location>
        <begin position="24"/>
        <end position="44"/>
    </location>
</feature>
<gene>
    <name evidence="6" type="ORF">Y88_1000</name>
</gene>
<reference evidence="6 7" key="1">
    <citation type="journal article" date="2012" name="J. Bacteriol.">
        <title>Draft Genome Sequence of Novosphingobium nitrogenifigens Y88T.</title>
        <authorList>
            <person name="Strabala T.J."/>
            <person name="Macdonald L."/>
            <person name="Liu V."/>
            <person name="Smit A.M."/>
        </authorList>
    </citation>
    <scope>NUCLEOTIDE SEQUENCE [LARGE SCALE GENOMIC DNA]</scope>
    <source>
        <strain evidence="6 7">DSM 19370</strain>
    </source>
</reference>
<dbReference type="PANTHER" id="PTHR30404">
    <property type="entry name" value="N-ACETYLMURAMOYL-L-ALANINE AMIDASE"/>
    <property type="match status" value="1"/>
</dbReference>
<dbReference type="InterPro" id="IPR050695">
    <property type="entry name" value="N-acetylmuramoyl_amidase_3"/>
</dbReference>
<keyword evidence="4" id="KW-0812">Transmembrane</keyword>
<name>F1Z942_9SPHN</name>
<dbReference type="GO" id="GO:0030288">
    <property type="term" value="C:outer membrane-bounded periplasmic space"/>
    <property type="evidence" value="ECO:0007669"/>
    <property type="project" value="TreeGrafter"/>
</dbReference>
<evidence type="ECO:0000313" key="7">
    <source>
        <dbReference type="Proteomes" id="UP000004728"/>
    </source>
</evidence>
<feature type="domain" description="MurNAc-LAA" evidence="5">
    <location>
        <begin position="146"/>
        <end position="300"/>
    </location>
</feature>
<keyword evidence="7" id="KW-1185">Reference proteome</keyword>
<dbReference type="GO" id="GO:0008745">
    <property type="term" value="F:N-acetylmuramoyl-L-alanine amidase activity"/>
    <property type="evidence" value="ECO:0007669"/>
    <property type="project" value="UniProtKB-EC"/>
</dbReference>
<accession>F1Z942</accession>
<dbReference type="InterPro" id="IPR002508">
    <property type="entry name" value="MurNAc-LAA_cat"/>
</dbReference>
<protein>
    <recommendedName>
        <fullName evidence="2">N-acetylmuramoyl-L-alanine amidase</fullName>
        <ecNumber evidence="2">3.5.1.28</ecNumber>
    </recommendedName>
</protein>
<dbReference type="STRING" id="983920.Y88_1000"/>
<dbReference type="SMART" id="SM00646">
    <property type="entry name" value="Ami_3"/>
    <property type="match status" value="1"/>
</dbReference>
<dbReference type="Proteomes" id="UP000004728">
    <property type="component" value="Unassembled WGS sequence"/>
</dbReference>
<comment type="caution">
    <text evidence="6">The sequence shown here is derived from an EMBL/GenBank/DDBJ whole genome shotgun (WGS) entry which is preliminary data.</text>
</comment>
<evidence type="ECO:0000313" key="6">
    <source>
        <dbReference type="EMBL" id="EGD58938.1"/>
    </source>
</evidence>
<evidence type="ECO:0000256" key="1">
    <source>
        <dbReference type="ARBA" id="ARBA00001561"/>
    </source>
</evidence>
<dbReference type="AlphaFoldDB" id="F1Z942"/>
<evidence type="ECO:0000259" key="5">
    <source>
        <dbReference type="SMART" id="SM00646"/>
    </source>
</evidence>
<organism evidence="6 7">
    <name type="scientific">Novosphingobium nitrogenifigens DSM 19370</name>
    <dbReference type="NCBI Taxonomy" id="983920"/>
    <lineage>
        <taxon>Bacteria</taxon>
        <taxon>Pseudomonadati</taxon>
        <taxon>Pseudomonadota</taxon>
        <taxon>Alphaproteobacteria</taxon>
        <taxon>Sphingomonadales</taxon>
        <taxon>Sphingomonadaceae</taxon>
        <taxon>Novosphingobium</taxon>
    </lineage>
</organism>
<evidence type="ECO:0000256" key="3">
    <source>
        <dbReference type="ARBA" id="ARBA00022801"/>
    </source>
</evidence>
<dbReference type="RefSeq" id="WP_008065889.1">
    <property type="nucleotide sequence ID" value="NZ_AQWK01000001.1"/>
</dbReference>
<dbReference type="FunCoup" id="F1Z942">
    <property type="interactions" value="296"/>
</dbReference>
<dbReference type="eggNOG" id="COG0860">
    <property type="taxonomic scope" value="Bacteria"/>
</dbReference>
<dbReference type="CDD" id="cd02696">
    <property type="entry name" value="MurNAc-LAA"/>
    <property type="match status" value="1"/>
</dbReference>
<dbReference type="OrthoDB" id="9806267at2"/>
<dbReference type="InParanoid" id="F1Z942"/>
<dbReference type="PANTHER" id="PTHR30404:SF0">
    <property type="entry name" value="N-ACETYLMURAMOYL-L-ALANINE AMIDASE AMIC"/>
    <property type="match status" value="1"/>
</dbReference>
<dbReference type="HOGENOM" id="CLU_014322_4_1_5"/>
<dbReference type="GO" id="GO:0009253">
    <property type="term" value="P:peptidoglycan catabolic process"/>
    <property type="evidence" value="ECO:0007669"/>
    <property type="project" value="InterPro"/>
</dbReference>
<dbReference type="Gene3D" id="3.40.630.40">
    <property type="entry name" value="Zn-dependent exopeptidases"/>
    <property type="match status" value="1"/>
</dbReference>
<keyword evidence="4" id="KW-0472">Membrane</keyword>
<dbReference type="Pfam" id="PF01520">
    <property type="entry name" value="Amidase_3"/>
    <property type="match status" value="1"/>
</dbReference>
<dbReference type="SUPFAM" id="SSF53187">
    <property type="entry name" value="Zn-dependent exopeptidases"/>
    <property type="match status" value="1"/>
</dbReference>